<dbReference type="EMBL" id="ABFZ02000017">
    <property type="protein sequence ID" value="EDS16339.1"/>
    <property type="molecule type" value="Genomic_DNA"/>
</dbReference>
<gene>
    <name evidence="1" type="ORF">BACSTE_01011</name>
</gene>
<proteinExistence type="predicted"/>
<reference evidence="1 2" key="2">
    <citation type="submission" date="2007-11" db="EMBL/GenBank/DDBJ databases">
        <authorList>
            <person name="Fulton L."/>
            <person name="Clifton S."/>
            <person name="Fulton B."/>
            <person name="Xu J."/>
            <person name="Minx P."/>
            <person name="Pepin K.H."/>
            <person name="Johnson M."/>
            <person name="Thiruvilangam P."/>
            <person name="Bhonagiri V."/>
            <person name="Nash W.E."/>
            <person name="Mardis E.R."/>
            <person name="Wilson R.K."/>
        </authorList>
    </citation>
    <scope>NUCLEOTIDE SEQUENCE [LARGE SCALE GENOMIC DNA]</scope>
    <source>
        <strain evidence="1 2">ATCC 43183</strain>
    </source>
</reference>
<protein>
    <submittedName>
        <fullName evidence="1">Uncharacterized protein</fullName>
    </submittedName>
</protein>
<reference evidence="1 2" key="1">
    <citation type="submission" date="2007-11" db="EMBL/GenBank/DDBJ databases">
        <title>Draft genome sequence of Bacteroides stercoris(ATCC 43183).</title>
        <authorList>
            <person name="Sudarsanam P."/>
            <person name="Ley R."/>
            <person name="Guruge J."/>
            <person name="Turnbaugh P.J."/>
            <person name="Mahowald M."/>
            <person name="Liep D."/>
            <person name="Gordon J."/>
        </authorList>
    </citation>
    <scope>NUCLEOTIDE SEQUENCE [LARGE SCALE GENOMIC DNA]</scope>
    <source>
        <strain evidence="1 2">ATCC 43183</strain>
    </source>
</reference>
<name>B0NNB9_BACSE</name>
<sequence>MNINFDESDKIIALYKETAHTINTFPTKMKEAVINEKSKTQHKKKIEGVATVSVNRSFVKTELMHSIELACYRFIESEPVFRTISKNELRFLEGYEGATSVGELFEEEFLENLPDLSYKNIDDLIKIYEKYWKEIFDIQLKDNIIAGSEVTNNIEDNSLYSIMREAVKTNFFTKEEADEFYEKYYEITEELKNVKDCISNVLNKWRLIAREETMNHSQYKISESKKTDFIKIISAMYDCDIFETLEGKKASNKRELIKTLGHFFNTNIEDCSKFLSAAKNTNNYMDIFNKLKDKGEEYYKK</sequence>
<evidence type="ECO:0000313" key="2">
    <source>
        <dbReference type="Proteomes" id="UP000004713"/>
    </source>
</evidence>
<dbReference type="Proteomes" id="UP000004713">
    <property type="component" value="Unassembled WGS sequence"/>
</dbReference>
<organism evidence="1 2">
    <name type="scientific">Bacteroides stercoris ATCC 43183</name>
    <dbReference type="NCBI Taxonomy" id="449673"/>
    <lineage>
        <taxon>Bacteria</taxon>
        <taxon>Pseudomonadati</taxon>
        <taxon>Bacteroidota</taxon>
        <taxon>Bacteroidia</taxon>
        <taxon>Bacteroidales</taxon>
        <taxon>Bacteroidaceae</taxon>
        <taxon>Bacteroides</taxon>
    </lineage>
</organism>
<dbReference type="RefSeq" id="WP_005652135.1">
    <property type="nucleotide sequence ID" value="NZ_CP102262.1"/>
</dbReference>
<accession>B0NNB9</accession>
<dbReference type="GeneID" id="31795885"/>
<comment type="caution">
    <text evidence="1">The sequence shown here is derived from an EMBL/GenBank/DDBJ whole genome shotgun (WGS) entry which is preliminary data.</text>
</comment>
<dbReference type="AlphaFoldDB" id="B0NNB9"/>
<evidence type="ECO:0000313" key="1">
    <source>
        <dbReference type="EMBL" id="EDS16339.1"/>
    </source>
</evidence>
<dbReference type="HOGENOM" id="CLU_923352_0_0_10"/>